<dbReference type="GO" id="GO:0003990">
    <property type="term" value="F:acetylcholinesterase activity"/>
    <property type="evidence" value="ECO:0007669"/>
    <property type="project" value="TreeGrafter"/>
</dbReference>
<keyword evidence="4" id="KW-0325">Glycoprotein</keyword>
<reference evidence="7 8" key="1">
    <citation type="journal article" date="2020" name="Cell">
        <title>Large-Scale Comparative Analyses of Tick Genomes Elucidate Their Genetic Diversity and Vector Capacities.</title>
        <authorList>
            <consortium name="Tick Genome and Microbiome Consortium (TIGMIC)"/>
            <person name="Jia N."/>
            <person name="Wang J."/>
            <person name="Shi W."/>
            <person name="Du L."/>
            <person name="Sun Y."/>
            <person name="Zhan W."/>
            <person name="Jiang J.F."/>
            <person name="Wang Q."/>
            <person name="Zhang B."/>
            <person name="Ji P."/>
            <person name="Bell-Sakyi L."/>
            <person name="Cui X.M."/>
            <person name="Yuan T.T."/>
            <person name="Jiang B.G."/>
            <person name="Yang W.F."/>
            <person name="Lam T.T."/>
            <person name="Chang Q.C."/>
            <person name="Ding S.J."/>
            <person name="Wang X.J."/>
            <person name="Zhu J.G."/>
            <person name="Ruan X.D."/>
            <person name="Zhao L."/>
            <person name="Wei J.T."/>
            <person name="Ye R.Z."/>
            <person name="Que T.C."/>
            <person name="Du C.H."/>
            <person name="Zhou Y.H."/>
            <person name="Cheng J.X."/>
            <person name="Dai P.F."/>
            <person name="Guo W.B."/>
            <person name="Han X.H."/>
            <person name="Huang E.J."/>
            <person name="Li L.F."/>
            <person name="Wei W."/>
            <person name="Gao Y.C."/>
            <person name="Liu J.Z."/>
            <person name="Shao H.Z."/>
            <person name="Wang X."/>
            <person name="Wang C.C."/>
            <person name="Yang T.C."/>
            <person name="Huo Q.B."/>
            <person name="Li W."/>
            <person name="Chen H.Y."/>
            <person name="Chen S.E."/>
            <person name="Zhou L.G."/>
            <person name="Ni X.B."/>
            <person name="Tian J.H."/>
            <person name="Sheng Y."/>
            <person name="Liu T."/>
            <person name="Pan Y.S."/>
            <person name="Xia L.Y."/>
            <person name="Li J."/>
            <person name="Zhao F."/>
            <person name="Cao W.C."/>
        </authorList>
    </citation>
    <scope>NUCLEOTIDE SEQUENCE [LARGE SCALE GENOMIC DNA]</scope>
    <source>
        <strain evidence="7">HaeL-2018</strain>
    </source>
</reference>
<evidence type="ECO:0000256" key="2">
    <source>
        <dbReference type="ARBA" id="ARBA00022487"/>
    </source>
</evidence>
<name>A0A9J6G670_HAELO</name>
<keyword evidence="3" id="KW-0378">Hydrolase</keyword>
<protein>
    <recommendedName>
        <fullName evidence="6">Carboxylesterase type B domain-containing protein</fullName>
    </recommendedName>
</protein>
<dbReference type="InterPro" id="IPR029058">
    <property type="entry name" value="AB_hydrolase_fold"/>
</dbReference>
<comment type="caution">
    <text evidence="7">The sequence shown here is derived from an EMBL/GenBank/DDBJ whole genome shotgun (WGS) entry which is preliminary data.</text>
</comment>
<evidence type="ECO:0000256" key="5">
    <source>
        <dbReference type="SAM" id="MobiDB-lite"/>
    </source>
</evidence>
<dbReference type="VEuPathDB" id="VectorBase:HLOH_063216"/>
<evidence type="ECO:0000259" key="6">
    <source>
        <dbReference type="Pfam" id="PF00135"/>
    </source>
</evidence>
<feature type="region of interest" description="Disordered" evidence="5">
    <location>
        <begin position="1"/>
        <end position="31"/>
    </location>
</feature>
<dbReference type="GO" id="GO:0005615">
    <property type="term" value="C:extracellular space"/>
    <property type="evidence" value="ECO:0007669"/>
    <property type="project" value="TreeGrafter"/>
</dbReference>
<evidence type="ECO:0000313" key="7">
    <source>
        <dbReference type="EMBL" id="KAH9370946.1"/>
    </source>
</evidence>
<comment type="similarity">
    <text evidence="1">Belongs to the type-B carboxylesterase/lipase family.</text>
</comment>
<gene>
    <name evidence="7" type="ORF">HPB48_012249</name>
</gene>
<keyword evidence="2" id="KW-0719">Serine esterase</keyword>
<accession>A0A9J6G670</accession>
<sequence length="529" mass="57153">MALGRGRLIERREQLGRSSGEPSFDSDNTPLDAGVTSLVRATLNTTSSTSLAIMATTAGQRPTGAASVPAADVNRRPPKSKLSKGPGNPGRRKIWLVISTYGPIVGKVTDVSGRKVAVFRGIPYAQEMNRNHRFEPSRRRVMPWKHTLKAFWDGPSCPQPRHPSGHPVFSTTSQSENCLYVNVWVPLCEDGARECPRRTTVVYFHGGDLLRGSNSMPAYDGAALSGLGKVIVAVPNYRLGVFGFLNGKVKGMQPNLGLGDQYLALDWIRNNSEAFGGHPGDVVVYGHDSGAYSAGLPLFSPALKRLGVTKAILSGGSPIIATVFPSNGTKWEDFLKNVGCSHKFFDNTLQCLRKASPEKLIAAQSLAPASVGIVHPHTLLPRSPSEFLRLAQNLSGVQVLLTSTLPEGLDEVYSPVDDSVGRTGGAYPRMPERTLQDIDAANTKPQLITLFKSPAGIRQPPAAPPPSSVGFQDVFFNCPSVLFAQRACELGAEVFHVIIGQQPRFWKSAFHFKANSSYMGDVCRILKAI</sequence>
<dbReference type="Proteomes" id="UP000821853">
    <property type="component" value="Chromosome 3"/>
</dbReference>
<evidence type="ECO:0000313" key="8">
    <source>
        <dbReference type="Proteomes" id="UP000821853"/>
    </source>
</evidence>
<feature type="region of interest" description="Disordered" evidence="5">
    <location>
        <begin position="58"/>
        <end position="89"/>
    </location>
</feature>
<dbReference type="OrthoDB" id="6846267at2759"/>
<dbReference type="GO" id="GO:0006581">
    <property type="term" value="P:acetylcholine catabolic process"/>
    <property type="evidence" value="ECO:0007669"/>
    <property type="project" value="TreeGrafter"/>
</dbReference>
<proteinExistence type="inferred from homology"/>
<evidence type="ECO:0000256" key="4">
    <source>
        <dbReference type="ARBA" id="ARBA00023180"/>
    </source>
</evidence>
<dbReference type="Pfam" id="PF00135">
    <property type="entry name" value="COesterase"/>
    <property type="match status" value="1"/>
</dbReference>
<dbReference type="GO" id="GO:0019695">
    <property type="term" value="P:choline metabolic process"/>
    <property type="evidence" value="ECO:0007669"/>
    <property type="project" value="TreeGrafter"/>
</dbReference>
<keyword evidence="8" id="KW-1185">Reference proteome</keyword>
<dbReference type="PANTHER" id="PTHR43918:SF4">
    <property type="entry name" value="CARBOXYLIC ESTER HYDROLASE"/>
    <property type="match status" value="1"/>
</dbReference>
<dbReference type="EMBL" id="JABSTR010000005">
    <property type="protein sequence ID" value="KAH9370946.1"/>
    <property type="molecule type" value="Genomic_DNA"/>
</dbReference>
<dbReference type="GO" id="GO:0005886">
    <property type="term" value="C:plasma membrane"/>
    <property type="evidence" value="ECO:0007669"/>
    <property type="project" value="TreeGrafter"/>
</dbReference>
<evidence type="ECO:0000256" key="1">
    <source>
        <dbReference type="ARBA" id="ARBA00005964"/>
    </source>
</evidence>
<feature type="domain" description="Carboxylesterase type B" evidence="6">
    <location>
        <begin position="100"/>
        <end position="508"/>
    </location>
</feature>
<evidence type="ECO:0000256" key="3">
    <source>
        <dbReference type="ARBA" id="ARBA00022801"/>
    </source>
</evidence>
<dbReference type="InterPro" id="IPR050654">
    <property type="entry name" value="AChE-related_enzymes"/>
</dbReference>
<dbReference type="AlphaFoldDB" id="A0A9J6G670"/>
<dbReference type="SUPFAM" id="SSF53474">
    <property type="entry name" value="alpha/beta-Hydrolases"/>
    <property type="match status" value="1"/>
</dbReference>
<dbReference type="InterPro" id="IPR002018">
    <property type="entry name" value="CarbesteraseB"/>
</dbReference>
<dbReference type="PANTHER" id="PTHR43918">
    <property type="entry name" value="ACETYLCHOLINESTERASE"/>
    <property type="match status" value="1"/>
</dbReference>
<feature type="compositionally biased region" description="Polar residues" evidence="5">
    <location>
        <begin position="16"/>
        <end position="29"/>
    </location>
</feature>
<organism evidence="7 8">
    <name type="scientific">Haemaphysalis longicornis</name>
    <name type="common">Bush tick</name>
    <dbReference type="NCBI Taxonomy" id="44386"/>
    <lineage>
        <taxon>Eukaryota</taxon>
        <taxon>Metazoa</taxon>
        <taxon>Ecdysozoa</taxon>
        <taxon>Arthropoda</taxon>
        <taxon>Chelicerata</taxon>
        <taxon>Arachnida</taxon>
        <taxon>Acari</taxon>
        <taxon>Parasitiformes</taxon>
        <taxon>Ixodida</taxon>
        <taxon>Ixodoidea</taxon>
        <taxon>Ixodidae</taxon>
        <taxon>Haemaphysalinae</taxon>
        <taxon>Haemaphysalis</taxon>
    </lineage>
</organism>
<dbReference type="Gene3D" id="3.40.50.1820">
    <property type="entry name" value="alpha/beta hydrolase"/>
    <property type="match status" value="1"/>
</dbReference>